<accession>A0A1T4MGM1</accession>
<feature type="domain" description="SAV-6107-like HEPN" evidence="1">
    <location>
        <begin position="40"/>
        <end position="138"/>
    </location>
</feature>
<gene>
    <name evidence="2" type="ORF">SAMN02745673_01111</name>
</gene>
<protein>
    <recommendedName>
        <fullName evidence="1">SAV-6107-like HEPN domain-containing protein</fullName>
    </recommendedName>
</protein>
<evidence type="ECO:0000259" key="1">
    <source>
        <dbReference type="Pfam" id="PF18726"/>
    </source>
</evidence>
<dbReference type="Pfam" id="PF18726">
    <property type="entry name" value="HEPN_SAV_6107"/>
    <property type="match status" value="1"/>
</dbReference>
<dbReference type="AlphaFoldDB" id="A0A1T4MGM1"/>
<organism evidence="2 3">
    <name type="scientific">Marinactinospora thermotolerans DSM 45154</name>
    <dbReference type="NCBI Taxonomy" id="1122192"/>
    <lineage>
        <taxon>Bacteria</taxon>
        <taxon>Bacillati</taxon>
        <taxon>Actinomycetota</taxon>
        <taxon>Actinomycetes</taxon>
        <taxon>Streptosporangiales</taxon>
        <taxon>Nocardiopsidaceae</taxon>
        <taxon>Marinactinospora</taxon>
    </lineage>
</organism>
<dbReference type="RefSeq" id="WP_078760481.1">
    <property type="nucleotide sequence ID" value="NZ_FUWS01000002.1"/>
</dbReference>
<keyword evidence="3" id="KW-1185">Reference proteome</keyword>
<dbReference type="InterPro" id="IPR040891">
    <property type="entry name" value="HEPN_SAV_6107"/>
</dbReference>
<reference evidence="2 3" key="1">
    <citation type="submission" date="2017-02" db="EMBL/GenBank/DDBJ databases">
        <authorList>
            <person name="Peterson S.W."/>
        </authorList>
    </citation>
    <scope>NUCLEOTIDE SEQUENCE [LARGE SCALE GENOMIC DNA]</scope>
    <source>
        <strain evidence="2 3">DSM 45154</strain>
    </source>
</reference>
<dbReference type="Proteomes" id="UP000190637">
    <property type="component" value="Unassembled WGS sequence"/>
</dbReference>
<evidence type="ECO:0000313" key="3">
    <source>
        <dbReference type="Proteomes" id="UP000190637"/>
    </source>
</evidence>
<dbReference type="OrthoDB" id="4773848at2"/>
<dbReference type="EMBL" id="FUWS01000002">
    <property type="protein sequence ID" value="SJZ66011.1"/>
    <property type="molecule type" value="Genomic_DNA"/>
</dbReference>
<evidence type="ECO:0000313" key="2">
    <source>
        <dbReference type="EMBL" id="SJZ66011.1"/>
    </source>
</evidence>
<proteinExistence type="predicted"/>
<dbReference type="STRING" id="1122192.SAMN02745673_01111"/>
<name>A0A1T4MGM1_9ACTN</name>
<sequence>MTVVQPPIFSADLVNARPRPRTAPAALNLLESAHGYLRDAVDASDPDLRYINAHMAALRAGAAIVAHRSGPSARPVRGRALRSVWELLEENAPELREWAGFFAAGAAKRAAAEAHLPDAVSRAEADELIRDARTFVNVARAILGATSGGTALRRAG</sequence>